<comment type="caution">
    <text evidence="1">The sequence shown here is derived from an EMBL/GenBank/DDBJ whole genome shotgun (WGS) entry which is preliminary data.</text>
</comment>
<proteinExistence type="predicted"/>
<keyword evidence="2" id="KW-1185">Reference proteome</keyword>
<evidence type="ECO:0000313" key="1">
    <source>
        <dbReference type="EMBL" id="MPC83309.1"/>
    </source>
</evidence>
<gene>
    <name evidence="1" type="ORF">E2C01_078016</name>
</gene>
<dbReference type="AlphaFoldDB" id="A0A5B7IMS9"/>
<reference evidence="1 2" key="1">
    <citation type="submission" date="2019-05" db="EMBL/GenBank/DDBJ databases">
        <title>Another draft genome of Portunus trituberculatus and its Hox gene families provides insights of decapod evolution.</title>
        <authorList>
            <person name="Jeong J.-H."/>
            <person name="Song I."/>
            <person name="Kim S."/>
            <person name="Choi T."/>
            <person name="Kim D."/>
            <person name="Ryu S."/>
            <person name="Kim W."/>
        </authorList>
    </citation>
    <scope>NUCLEOTIDE SEQUENCE [LARGE SCALE GENOMIC DNA]</scope>
    <source>
        <tissue evidence="1">Muscle</tissue>
    </source>
</reference>
<name>A0A5B7IMS9_PORTR</name>
<accession>A0A5B7IMS9</accession>
<evidence type="ECO:0000313" key="2">
    <source>
        <dbReference type="Proteomes" id="UP000324222"/>
    </source>
</evidence>
<organism evidence="1 2">
    <name type="scientific">Portunus trituberculatus</name>
    <name type="common">Swimming crab</name>
    <name type="synonym">Neptunus trituberculatus</name>
    <dbReference type="NCBI Taxonomy" id="210409"/>
    <lineage>
        <taxon>Eukaryota</taxon>
        <taxon>Metazoa</taxon>
        <taxon>Ecdysozoa</taxon>
        <taxon>Arthropoda</taxon>
        <taxon>Crustacea</taxon>
        <taxon>Multicrustacea</taxon>
        <taxon>Malacostraca</taxon>
        <taxon>Eumalacostraca</taxon>
        <taxon>Eucarida</taxon>
        <taxon>Decapoda</taxon>
        <taxon>Pleocyemata</taxon>
        <taxon>Brachyura</taxon>
        <taxon>Eubrachyura</taxon>
        <taxon>Portunoidea</taxon>
        <taxon>Portunidae</taxon>
        <taxon>Portuninae</taxon>
        <taxon>Portunus</taxon>
    </lineage>
</organism>
<dbReference type="Proteomes" id="UP000324222">
    <property type="component" value="Unassembled WGS sequence"/>
</dbReference>
<dbReference type="EMBL" id="VSRR010062167">
    <property type="protein sequence ID" value="MPC83309.1"/>
    <property type="molecule type" value="Genomic_DNA"/>
</dbReference>
<sequence>MSEVRRNDQKPLGDGIEWVNTAPNNTKVEGMQWVGGACTVVEGPRTGWGACSVVERLPLLLLLKTQVYDSLSLFYSEH</sequence>
<protein>
    <submittedName>
        <fullName evidence="1">Uncharacterized protein</fullName>
    </submittedName>
</protein>